<comment type="caution">
    <text evidence="9">The sequence shown here is derived from an EMBL/GenBank/DDBJ whole genome shotgun (WGS) entry which is preliminary data.</text>
</comment>
<dbReference type="OrthoDB" id="5423610at2759"/>
<evidence type="ECO:0000256" key="4">
    <source>
        <dbReference type="ARBA" id="ARBA00022722"/>
    </source>
</evidence>
<evidence type="ECO:0000256" key="6">
    <source>
        <dbReference type="ARBA" id="ARBA00022801"/>
    </source>
</evidence>
<comment type="similarity">
    <text evidence="3">Belongs to the HARBI1 family.</text>
</comment>
<evidence type="ECO:0000259" key="8">
    <source>
        <dbReference type="Pfam" id="PF13359"/>
    </source>
</evidence>
<evidence type="ECO:0000256" key="2">
    <source>
        <dbReference type="ARBA" id="ARBA00004123"/>
    </source>
</evidence>
<keyword evidence="7" id="KW-0539">Nucleus</keyword>
<evidence type="ECO:0000256" key="5">
    <source>
        <dbReference type="ARBA" id="ARBA00022723"/>
    </source>
</evidence>
<comment type="subcellular location">
    <subcellularLocation>
        <location evidence="2">Nucleus</location>
    </subcellularLocation>
</comment>
<evidence type="ECO:0000313" key="10">
    <source>
        <dbReference type="Proteomes" id="UP000186594"/>
    </source>
</evidence>
<gene>
    <name evidence="9" type="ORF">NEOLI_005290</name>
</gene>
<dbReference type="AlphaFoldDB" id="A0A1U7LPE0"/>
<feature type="non-terminal residue" evidence="9">
    <location>
        <position position="1"/>
    </location>
</feature>
<keyword evidence="10" id="KW-1185">Reference proteome</keyword>
<keyword evidence="6" id="KW-0378">Hydrolase</keyword>
<organism evidence="9 10">
    <name type="scientific">Neolecta irregularis (strain DAH-3)</name>
    <dbReference type="NCBI Taxonomy" id="1198029"/>
    <lineage>
        <taxon>Eukaryota</taxon>
        <taxon>Fungi</taxon>
        <taxon>Dikarya</taxon>
        <taxon>Ascomycota</taxon>
        <taxon>Taphrinomycotina</taxon>
        <taxon>Neolectales</taxon>
        <taxon>Neolectaceae</taxon>
        <taxon>Neolecta</taxon>
    </lineage>
</organism>
<dbReference type="STRING" id="1198029.A0A1U7LPE0"/>
<dbReference type="EMBL" id="LXFE01000745">
    <property type="protein sequence ID" value="OLL24540.1"/>
    <property type="molecule type" value="Genomic_DNA"/>
</dbReference>
<dbReference type="Pfam" id="PF13359">
    <property type="entry name" value="DDE_Tnp_4"/>
    <property type="match status" value="1"/>
</dbReference>
<sequence length="218" mass="24572">ERFQHSGQTISKYFLKVLHSLLKLYPEVVQLPDPNIIPEEILKNLKFYPFFKNCIGAADGCHILSKVSSDDSARFHNRKGEISQNFLGICKFNLQFCYVLSGWEGSAHDGLVLQYALSAGGGLTIPDGKYYLVDAAYALKKAPVQAQIVTALAALHNFISVNSGRDEIEDWDNGVQISDNEPEHSLGRVYHSEDDREMSIIQEEIAVSMWEDYENTQR</sequence>
<feature type="domain" description="DDE Tnp4" evidence="8">
    <location>
        <begin position="59"/>
        <end position="143"/>
    </location>
</feature>
<protein>
    <submittedName>
        <fullName evidence="9">Putative nuclease HARBI1</fullName>
    </submittedName>
</protein>
<dbReference type="GO" id="GO:0004518">
    <property type="term" value="F:nuclease activity"/>
    <property type="evidence" value="ECO:0007669"/>
    <property type="project" value="UniProtKB-KW"/>
</dbReference>
<evidence type="ECO:0000256" key="7">
    <source>
        <dbReference type="ARBA" id="ARBA00023242"/>
    </source>
</evidence>
<dbReference type="InterPro" id="IPR027806">
    <property type="entry name" value="HARBI1_dom"/>
</dbReference>
<evidence type="ECO:0000256" key="1">
    <source>
        <dbReference type="ARBA" id="ARBA00001968"/>
    </source>
</evidence>
<evidence type="ECO:0000313" key="9">
    <source>
        <dbReference type="EMBL" id="OLL24540.1"/>
    </source>
</evidence>
<comment type="cofactor">
    <cofactor evidence="1">
        <name>a divalent metal cation</name>
        <dbReference type="ChEBI" id="CHEBI:60240"/>
    </cofactor>
</comment>
<dbReference type="GO" id="GO:0016787">
    <property type="term" value="F:hydrolase activity"/>
    <property type="evidence" value="ECO:0007669"/>
    <property type="project" value="UniProtKB-KW"/>
</dbReference>
<proteinExistence type="inferred from homology"/>
<dbReference type="PANTHER" id="PTHR22930:SF259">
    <property type="entry name" value="OS08G0106900 PROTEIN"/>
    <property type="match status" value="1"/>
</dbReference>
<accession>A0A1U7LPE0</accession>
<reference evidence="9 10" key="1">
    <citation type="submission" date="2016-04" db="EMBL/GenBank/DDBJ databases">
        <title>Evolutionary innovation and constraint leading to complex multicellularity in the Ascomycota.</title>
        <authorList>
            <person name="Cisse O."/>
            <person name="Nguyen A."/>
            <person name="Hewitt D.A."/>
            <person name="Jedd G."/>
            <person name="Stajich J.E."/>
        </authorList>
    </citation>
    <scope>NUCLEOTIDE SEQUENCE [LARGE SCALE GENOMIC DNA]</scope>
    <source>
        <strain evidence="9 10">DAH-3</strain>
    </source>
</reference>
<keyword evidence="5" id="KW-0479">Metal-binding</keyword>
<dbReference type="GO" id="GO:0005634">
    <property type="term" value="C:nucleus"/>
    <property type="evidence" value="ECO:0007669"/>
    <property type="project" value="UniProtKB-SubCell"/>
</dbReference>
<dbReference type="InterPro" id="IPR045249">
    <property type="entry name" value="HARBI1-like"/>
</dbReference>
<dbReference type="OMA" id="WEDYENT"/>
<name>A0A1U7LPE0_NEOID</name>
<keyword evidence="4" id="KW-0540">Nuclease</keyword>
<dbReference type="Proteomes" id="UP000186594">
    <property type="component" value="Unassembled WGS sequence"/>
</dbReference>
<evidence type="ECO:0000256" key="3">
    <source>
        <dbReference type="ARBA" id="ARBA00006958"/>
    </source>
</evidence>
<dbReference type="GO" id="GO:0046872">
    <property type="term" value="F:metal ion binding"/>
    <property type="evidence" value="ECO:0007669"/>
    <property type="project" value="UniProtKB-KW"/>
</dbReference>
<dbReference type="PANTHER" id="PTHR22930">
    <property type="match status" value="1"/>
</dbReference>